<dbReference type="OrthoDB" id="41177at2759"/>
<dbReference type="AlphaFoldDB" id="A0A9N8EK01"/>
<keyword evidence="3" id="KW-1185">Reference proteome</keyword>
<dbReference type="SUPFAM" id="SSF52540">
    <property type="entry name" value="P-loop containing nucleoside triphosphate hydrolases"/>
    <property type="match status" value="1"/>
</dbReference>
<proteinExistence type="predicted"/>
<evidence type="ECO:0008006" key="4">
    <source>
        <dbReference type="Google" id="ProtNLM"/>
    </source>
</evidence>
<dbReference type="InterPro" id="IPR027417">
    <property type="entry name" value="P-loop_NTPase"/>
</dbReference>
<evidence type="ECO:0000313" key="2">
    <source>
        <dbReference type="EMBL" id="CAB9523102.1"/>
    </source>
</evidence>
<organism evidence="2 3">
    <name type="scientific">Seminavis robusta</name>
    <dbReference type="NCBI Taxonomy" id="568900"/>
    <lineage>
        <taxon>Eukaryota</taxon>
        <taxon>Sar</taxon>
        <taxon>Stramenopiles</taxon>
        <taxon>Ochrophyta</taxon>
        <taxon>Bacillariophyta</taxon>
        <taxon>Bacillariophyceae</taxon>
        <taxon>Bacillariophycidae</taxon>
        <taxon>Naviculales</taxon>
        <taxon>Naviculaceae</taxon>
        <taxon>Seminavis</taxon>
    </lineage>
</organism>
<feature type="region of interest" description="Disordered" evidence="1">
    <location>
        <begin position="88"/>
        <end position="109"/>
    </location>
</feature>
<name>A0A9N8EK01_9STRA</name>
<gene>
    <name evidence="2" type="ORF">SEMRO_1377_G267540.1</name>
</gene>
<dbReference type="Proteomes" id="UP001153069">
    <property type="component" value="Unassembled WGS sequence"/>
</dbReference>
<evidence type="ECO:0000313" key="3">
    <source>
        <dbReference type="Proteomes" id="UP001153069"/>
    </source>
</evidence>
<accession>A0A9N8EK01</accession>
<comment type="caution">
    <text evidence="2">The sequence shown here is derived from an EMBL/GenBank/DDBJ whole genome shotgun (WGS) entry which is preliminary data.</text>
</comment>
<sequence>MPPSRTRSNNSGSNGNVATGKNLVRAMLLLGVASLAINFRYYSKIRGAIVGPSDESFDSSDSSSTVIGGGGSSLISKGMGMSVLSSSVRKSENADTKGHRKGKKPKKTFDGELAGGQLIKKDKKGNTVVKVITALNKEDLGDAAGDDDNTQGDMTLEEAIKGREPIIRVLKEAGIQDFDAATVAKLPMWEQVEKLYGKGPVVYGLDTCEAFRNSVPPEDASLASSGIFNSGTNTLAMYMNANCIMPENKKERYGGMRWQVPWGKHMVAKRKWTNTVKSDRKVNKTTVMPIVAIRDPYSWMQSLCRHPYATKWHHTAKHCPNLVPNQDDLDLFPYLENTVPARIDYPERAEHWDSLVHLYNDWYGQYFRADYPRLMVRFEDLLFNVHEMVETVCTCVGGVPREKQFAYVVDSGKFGPGHPEKGASQHTNLIGAMVKYGTDKLRFKGMTDEDLLFAHENLDPELMAAFQYEVPPPP</sequence>
<protein>
    <recommendedName>
        <fullName evidence="4">Sulfotransferase</fullName>
    </recommendedName>
</protein>
<dbReference type="EMBL" id="CAICTM010001375">
    <property type="protein sequence ID" value="CAB9523102.1"/>
    <property type="molecule type" value="Genomic_DNA"/>
</dbReference>
<dbReference type="Gene3D" id="3.40.50.300">
    <property type="entry name" value="P-loop containing nucleotide triphosphate hydrolases"/>
    <property type="match status" value="1"/>
</dbReference>
<evidence type="ECO:0000256" key="1">
    <source>
        <dbReference type="SAM" id="MobiDB-lite"/>
    </source>
</evidence>
<reference evidence="2" key="1">
    <citation type="submission" date="2020-06" db="EMBL/GenBank/DDBJ databases">
        <authorList>
            <consortium name="Plant Systems Biology data submission"/>
        </authorList>
    </citation>
    <scope>NUCLEOTIDE SEQUENCE</scope>
    <source>
        <strain evidence="2">D6</strain>
    </source>
</reference>